<dbReference type="SUPFAM" id="SSF54593">
    <property type="entry name" value="Glyoxalase/Bleomycin resistance protein/Dihydroxybiphenyl dioxygenase"/>
    <property type="match status" value="2"/>
</dbReference>
<keyword evidence="4" id="KW-1185">Reference proteome</keyword>
<dbReference type="PANTHER" id="PTHR35908">
    <property type="entry name" value="HYPOTHETICAL FUSION PROTEIN"/>
    <property type="match status" value="1"/>
</dbReference>
<protein>
    <submittedName>
        <fullName evidence="3">VOC family protein</fullName>
    </submittedName>
</protein>
<evidence type="ECO:0000256" key="1">
    <source>
        <dbReference type="SAM" id="MobiDB-lite"/>
    </source>
</evidence>
<dbReference type="CDD" id="cd06587">
    <property type="entry name" value="VOC"/>
    <property type="match status" value="1"/>
</dbReference>
<dbReference type="RefSeq" id="WP_377394051.1">
    <property type="nucleotide sequence ID" value="NZ_JBHSAN010000052.1"/>
</dbReference>
<name>A0ABW5WGK7_9PSEU</name>
<dbReference type="EMBL" id="JBHUOF010000048">
    <property type="protein sequence ID" value="MFD2802621.1"/>
    <property type="molecule type" value="Genomic_DNA"/>
</dbReference>
<reference evidence="4" key="1">
    <citation type="journal article" date="2019" name="Int. J. Syst. Evol. Microbiol.">
        <title>The Global Catalogue of Microorganisms (GCM) 10K type strain sequencing project: providing services to taxonomists for standard genome sequencing and annotation.</title>
        <authorList>
            <consortium name="The Broad Institute Genomics Platform"/>
            <consortium name="The Broad Institute Genome Sequencing Center for Infectious Disease"/>
            <person name="Wu L."/>
            <person name="Ma J."/>
        </authorList>
    </citation>
    <scope>NUCLEOTIDE SEQUENCE [LARGE SCALE GENOMIC DNA]</scope>
    <source>
        <strain evidence="4">IBRC-M 10906</strain>
    </source>
</reference>
<dbReference type="Proteomes" id="UP001597478">
    <property type="component" value="Unassembled WGS sequence"/>
</dbReference>
<evidence type="ECO:0000259" key="2">
    <source>
        <dbReference type="Pfam" id="PF18029"/>
    </source>
</evidence>
<dbReference type="InterPro" id="IPR029068">
    <property type="entry name" value="Glyas_Bleomycin-R_OHBP_Dase"/>
</dbReference>
<organism evidence="3 4">
    <name type="scientific">Prauserella oleivorans</name>
    <dbReference type="NCBI Taxonomy" id="1478153"/>
    <lineage>
        <taxon>Bacteria</taxon>
        <taxon>Bacillati</taxon>
        <taxon>Actinomycetota</taxon>
        <taxon>Actinomycetes</taxon>
        <taxon>Pseudonocardiales</taxon>
        <taxon>Pseudonocardiaceae</taxon>
        <taxon>Prauserella</taxon>
    </lineage>
</organism>
<dbReference type="PANTHER" id="PTHR35908:SF1">
    <property type="entry name" value="CONSERVED PROTEIN"/>
    <property type="match status" value="1"/>
</dbReference>
<dbReference type="InterPro" id="IPR041581">
    <property type="entry name" value="Glyoxalase_6"/>
</dbReference>
<gene>
    <name evidence="3" type="ORF">ACFS2C_24845</name>
</gene>
<sequence>MVTRLSGVVAEARDPSLVARFWAELLGWRRMPGESGAVRVSPTEGDASVWDLVVVPSPREKQAKNRIHVDLASASAGEQRSLVDRALRIGATRADIGQGDLPWEVLADPEGNEFCVLEPRPEYADTGPVAAVVLDARDPHRLGRFWAAVTGWEIVRQETEFVSLGAPGGRGPWLEMLRNEQAPPPLNRWWFELATDNGADREARRLRELGAEPAGADDSVSPRFTDPEGNAFSVVALVPR</sequence>
<accession>A0ABW5WGK7</accession>
<evidence type="ECO:0000313" key="4">
    <source>
        <dbReference type="Proteomes" id="UP001597478"/>
    </source>
</evidence>
<dbReference type="Pfam" id="PF18029">
    <property type="entry name" value="Glyoxalase_6"/>
    <property type="match status" value="2"/>
</dbReference>
<evidence type="ECO:0000313" key="3">
    <source>
        <dbReference type="EMBL" id="MFD2802621.1"/>
    </source>
</evidence>
<proteinExistence type="predicted"/>
<feature type="region of interest" description="Disordered" evidence="1">
    <location>
        <begin position="207"/>
        <end position="228"/>
    </location>
</feature>
<feature type="domain" description="Glyoxalase-like" evidence="2">
    <location>
        <begin position="8"/>
        <end position="117"/>
    </location>
</feature>
<dbReference type="Gene3D" id="3.10.180.10">
    <property type="entry name" value="2,3-Dihydroxybiphenyl 1,2-Dioxygenase, domain 1"/>
    <property type="match status" value="2"/>
</dbReference>
<feature type="domain" description="Glyoxalase-like" evidence="2">
    <location>
        <begin position="131"/>
        <end position="235"/>
    </location>
</feature>
<comment type="caution">
    <text evidence="3">The sequence shown here is derived from an EMBL/GenBank/DDBJ whole genome shotgun (WGS) entry which is preliminary data.</text>
</comment>